<evidence type="ECO:0000256" key="10">
    <source>
        <dbReference type="ARBA" id="ARBA00023065"/>
    </source>
</evidence>
<dbReference type="GO" id="GO:0008332">
    <property type="term" value="F:low voltage-gated calcium channel activity"/>
    <property type="evidence" value="ECO:0007669"/>
    <property type="project" value="TreeGrafter"/>
</dbReference>
<feature type="compositionally biased region" description="Low complexity" evidence="17">
    <location>
        <begin position="2294"/>
        <end position="2306"/>
    </location>
</feature>
<evidence type="ECO:0000313" key="20">
    <source>
        <dbReference type="EMBL" id="CAC5424664.1"/>
    </source>
</evidence>
<dbReference type="GO" id="GO:0046872">
    <property type="term" value="F:metal ion binding"/>
    <property type="evidence" value="ECO:0007669"/>
    <property type="project" value="UniProtKB-KW"/>
</dbReference>
<feature type="transmembrane region" description="Helical" evidence="18">
    <location>
        <begin position="1576"/>
        <end position="1597"/>
    </location>
</feature>
<gene>
    <name evidence="20" type="ORF">MCOR_56545</name>
</gene>
<dbReference type="InterPro" id="IPR043203">
    <property type="entry name" value="VGCC_Ca_Na"/>
</dbReference>
<feature type="transmembrane region" description="Helical" evidence="18">
    <location>
        <begin position="852"/>
        <end position="877"/>
    </location>
</feature>
<proteinExistence type="inferred from homology"/>
<comment type="function">
    <text evidence="16">Voltage-sensitive calcium channels (VSCC) mediate the entry of calcium ions into excitable cells and are also involved in a variety of calcium-dependent processes, including muscle contraction, hormone or neurotransmitter release, gene expression, cell motility, cell division and cell death. This channel gives rise to T-type calcium currents. T-type calcium channels belong to the "low-voltage activated (LVA)" group and are strongly blocked by nickel and mibefradil. A particularity of this type of channels is an opening at quite negative potentials, and a voltage-dependent inactivation. T-type channels serve pacemaking functions in both central neurons and cardiac nodal cells and support calcium signaling in secretory cells and vascular smooth muscle. They may also be involved in the modulation of firing patterns of neurons which is important for information processing as well as in cell growth processes.</text>
</comment>
<keyword evidence="5 18" id="KW-0812">Transmembrane</keyword>
<evidence type="ECO:0000256" key="4">
    <source>
        <dbReference type="ARBA" id="ARBA00022673"/>
    </source>
</evidence>
<dbReference type="Gene3D" id="1.20.120.350">
    <property type="entry name" value="Voltage-gated potassium channels. Chain C"/>
    <property type="match status" value="4"/>
</dbReference>
<keyword evidence="7 15" id="KW-0106">Calcium</keyword>
<dbReference type="PRINTS" id="PR01629">
    <property type="entry name" value="TVDCCALPHA1"/>
</dbReference>
<keyword evidence="12" id="KW-0325">Glycoprotein</keyword>
<accession>A0A6J8EVV7</accession>
<feature type="transmembrane region" description="Helical" evidence="18">
    <location>
        <begin position="217"/>
        <end position="237"/>
    </location>
</feature>
<dbReference type="EMBL" id="CACVKT020010049">
    <property type="protein sequence ID" value="CAC5424664.1"/>
    <property type="molecule type" value="Genomic_DNA"/>
</dbReference>
<evidence type="ECO:0000256" key="11">
    <source>
        <dbReference type="ARBA" id="ARBA00023136"/>
    </source>
</evidence>
<keyword evidence="2" id="KW-0813">Transport</keyword>
<feature type="compositionally biased region" description="Pro residues" evidence="17">
    <location>
        <begin position="1022"/>
        <end position="1034"/>
    </location>
</feature>
<feature type="region of interest" description="Disordered" evidence="17">
    <location>
        <begin position="549"/>
        <end position="573"/>
    </location>
</feature>
<keyword evidence="10" id="KW-0406">Ion transport</keyword>
<feature type="compositionally biased region" description="Polar residues" evidence="17">
    <location>
        <begin position="494"/>
        <end position="508"/>
    </location>
</feature>
<dbReference type="PANTHER" id="PTHR10037">
    <property type="entry name" value="VOLTAGE-GATED CATION CHANNEL CALCIUM AND SODIUM"/>
    <property type="match status" value="1"/>
</dbReference>
<feature type="binding site" evidence="15">
    <location>
        <position position="229"/>
    </location>
    <ligand>
        <name>Ca(2+)</name>
        <dbReference type="ChEBI" id="CHEBI:29108"/>
    </ligand>
</feature>
<feature type="compositionally biased region" description="Polar residues" evidence="17">
    <location>
        <begin position="2226"/>
        <end position="2250"/>
    </location>
</feature>
<dbReference type="InterPro" id="IPR005445">
    <property type="entry name" value="VDCC_T_a1"/>
</dbReference>
<evidence type="ECO:0000256" key="7">
    <source>
        <dbReference type="ARBA" id="ARBA00022837"/>
    </source>
</evidence>
<feature type="compositionally biased region" description="Basic residues" evidence="17">
    <location>
        <begin position="2117"/>
        <end position="2130"/>
    </location>
</feature>
<feature type="compositionally biased region" description="Low complexity" evidence="17">
    <location>
        <begin position="1003"/>
        <end position="1021"/>
    </location>
</feature>
<dbReference type="GO" id="GO:0043005">
    <property type="term" value="C:neuron projection"/>
    <property type="evidence" value="ECO:0007669"/>
    <property type="project" value="TreeGrafter"/>
</dbReference>
<evidence type="ECO:0000256" key="1">
    <source>
        <dbReference type="ARBA" id="ARBA00004141"/>
    </source>
</evidence>
<dbReference type="GO" id="GO:0005891">
    <property type="term" value="C:voltage-gated calcium channel complex"/>
    <property type="evidence" value="ECO:0007669"/>
    <property type="project" value="InterPro"/>
</dbReference>
<evidence type="ECO:0000256" key="8">
    <source>
        <dbReference type="ARBA" id="ARBA00022882"/>
    </source>
</evidence>
<feature type="compositionally biased region" description="Basic and acidic residues" evidence="17">
    <location>
        <begin position="1883"/>
        <end position="1900"/>
    </location>
</feature>
<feature type="region of interest" description="Disordered" evidence="17">
    <location>
        <begin position="948"/>
        <end position="984"/>
    </location>
</feature>
<feature type="region of interest" description="Disordered" evidence="17">
    <location>
        <begin position="2204"/>
        <end position="2254"/>
    </location>
</feature>
<evidence type="ECO:0000256" key="2">
    <source>
        <dbReference type="ARBA" id="ARBA00022448"/>
    </source>
</evidence>
<evidence type="ECO:0000256" key="3">
    <source>
        <dbReference type="ARBA" id="ARBA00022568"/>
    </source>
</evidence>
<keyword evidence="9 18" id="KW-1133">Transmembrane helix</keyword>
<feature type="region of interest" description="Disordered" evidence="17">
    <location>
        <begin position="1107"/>
        <end position="1130"/>
    </location>
</feature>
<dbReference type="GO" id="GO:0005248">
    <property type="term" value="F:voltage-gated sodium channel activity"/>
    <property type="evidence" value="ECO:0007669"/>
    <property type="project" value="TreeGrafter"/>
</dbReference>
<keyword evidence="4 16" id="KW-0107">Calcium channel</keyword>
<feature type="region of interest" description="Disordered" evidence="17">
    <location>
        <begin position="454"/>
        <end position="475"/>
    </location>
</feature>
<evidence type="ECO:0000259" key="19">
    <source>
        <dbReference type="Pfam" id="PF00520"/>
    </source>
</evidence>
<reference evidence="20 21" key="1">
    <citation type="submission" date="2020-06" db="EMBL/GenBank/DDBJ databases">
        <authorList>
            <person name="Li R."/>
            <person name="Bekaert M."/>
        </authorList>
    </citation>
    <scope>NUCLEOTIDE SEQUENCE [LARGE SCALE GENOMIC DNA]</scope>
    <source>
        <strain evidence="21">wild</strain>
    </source>
</reference>
<feature type="compositionally biased region" description="Basic and acidic residues" evidence="17">
    <location>
        <begin position="2107"/>
        <end position="2116"/>
    </location>
</feature>
<dbReference type="FunFam" id="1.20.120.350:FF:000007">
    <property type="entry name" value="Voltage-dependent T-type calcium channel subunit alpha"/>
    <property type="match status" value="1"/>
</dbReference>
<feature type="region of interest" description="Disordered" evidence="17">
    <location>
        <begin position="2294"/>
        <end position="2328"/>
    </location>
</feature>
<feature type="transmembrane region" description="Helical" evidence="18">
    <location>
        <begin position="249"/>
        <end position="270"/>
    </location>
</feature>
<keyword evidence="21" id="KW-1185">Reference proteome</keyword>
<feature type="domain" description="Ion transport" evidence="19">
    <location>
        <begin position="1"/>
        <end position="280"/>
    </location>
</feature>
<dbReference type="GO" id="GO:0001518">
    <property type="term" value="C:voltage-gated sodium channel complex"/>
    <property type="evidence" value="ECO:0007669"/>
    <property type="project" value="TreeGrafter"/>
</dbReference>
<feature type="transmembrane region" description="Helical" evidence="18">
    <location>
        <begin position="757"/>
        <end position="777"/>
    </location>
</feature>
<dbReference type="FunFam" id="1.20.120.350:FF:000008">
    <property type="entry name" value="Voltage-dependent T-type calcium channel subunit alpha"/>
    <property type="match status" value="1"/>
</dbReference>
<evidence type="ECO:0000256" key="12">
    <source>
        <dbReference type="ARBA" id="ARBA00023180"/>
    </source>
</evidence>
<evidence type="ECO:0000256" key="15">
    <source>
        <dbReference type="PIRSR" id="PIRSR602077-1"/>
    </source>
</evidence>
<dbReference type="Gene3D" id="1.10.287.70">
    <property type="match status" value="5"/>
</dbReference>
<keyword evidence="3 16" id="KW-0109">Calcium transport</keyword>
<feature type="compositionally biased region" description="Polar residues" evidence="17">
    <location>
        <begin position="466"/>
        <end position="475"/>
    </location>
</feature>
<evidence type="ECO:0000256" key="14">
    <source>
        <dbReference type="ARBA" id="ARBA00036634"/>
    </source>
</evidence>
<evidence type="ECO:0000256" key="6">
    <source>
        <dbReference type="ARBA" id="ARBA00022737"/>
    </source>
</evidence>
<feature type="transmembrane region" description="Helical" evidence="18">
    <location>
        <begin position="1639"/>
        <end position="1657"/>
    </location>
</feature>
<keyword evidence="13" id="KW-0407">Ion channel</keyword>
<feature type="region of interest" description="Disordered" evidence="17">
    <location>
        <begin position="2093"/>
        <end position="2191"/>
    </location>
</feature>
<dbReference type="PANTHER" id="PTHR10037:SF230">
    <property type="entry name" value="CA[2+]-CHANNEL PROTEIN ALPHA[[1]] SUBUNIT T, ISOFORM F"/>
    <property type="match status" value="1"/>
</dbReference>
<sequence length="2422" mass="272893">MIGMGIYGKTTYLDDSWNKLDCFIVIAGVADYIINNAVEYGVDSENLSLSAIRTIRVLRPLRAINRIPSMRILVMLLLDTLPMLGNVLLLCFFVFFIFGIIGVQLWAGVLRNRCFLNVSENISYAQANLSPYYIPKKLLNVHYDYICSKPGESGMRTCDNFPLYQYEGIGCNGTAKMYSNNTPTNNSCVNWNQYYTYCTAGDKNPFQGAISFDNIGLAWVAIFQVISLESWVNIMYYVQDAHSFWDWSYFVALIVIGSFFMINLCLVVIATQFSETKKRETERMMQERKRFQSSSTLASNSEPGGCYAEILKYVAHLGRRAKRKIFKMYYDARGKTHPRHKIKPQLALGKRKQSKGSDTAQSHACNSCSHRFNYFYQFVNNQTDPHISRRNSSPIAPRASPEMSDLDSISSPRCTNFLTVPGFNSMNPSSESINTLAFTATDTLSPPLLKPRISSPNHLAPPHGSISRTPSLNSECSKKLPCVPELLVIRTPRSTPMHQSHSPSNTKNHNNHAYKGIPEDLLDVIGDKQICYLVNDYDKQCNHTCNHVSHDVSDNENHKEKDSEIESKDKKGKHHKNCVSDKIEKFVEHKLFRWGILGAIVINTASMGIEHHHQPIELTEALEYSNIVFCTLFAFEMVLKLIAYGPFGYIKNGFNVFDGFIVILSMVELLQQDGDSGLSVLRTFRLLRILKLVRFLPALRRQLVVMLRTMDNVATFFALLLLFMFIFSILGMNLFGCKFCKPRKDGSIYCNRKNFDSLLWAIITVFQIFVLKMHSVLGMNLFGGKFCWRDDGSPCFCADIDDYNSTNSCICDRANFNSLLWSLVTVFQVLTQEDWNTVLYNGMETTSAWASLYFIALMTFGNYVLFNLLVAILVEGFSHEEEEKKKMKEQRQKEIEAFLAETNNNEEKNQTIKIKAVDIAQIKINNKEKEKMLALCPVTVIKEDNANRTGQAPDIAPPIITHTAATPMPTPQGSPNENPNKDYNKVTLCVHPQVQMDTLSVHSSSTSNASLRSSPRLSPRASPRPSPRPSPRGSPRPMLRSPGLCRSYSYGSRNSWRGRRSRDGERTCLVQECGKSQSVDYYDDDVFTPCTPIPNSRLDCNGHLPLNNQRTLSPQNSIKRQPFPSPRNSLKIRNNSVSSTHSACNSIYLSRQNSFTSRRTMNSLSSMTGVKEDYKQNNLSESPTGEANTQHISDVEDEEDPDAMDETNCSFSWCPEPRGCFKTRQEYALYVLSPTNCFRKLLHHWMAQKWFDNSVLFFIALNCITLAMERPDIPPNSDERQFLNYSNYGFTFIFALEMTIKVSAKGLLIGKHAYLKSGWNVMDGFLVLISLTDIFISLSASSSPRIFGILRVFRLLRTLRPLRVISRAPGLKLVVQTLLSSLRPIGNIVLICCTFFIIFGILGVQLFKGSFYYCKGLNVRHVVNKTECLSDPHNKWVNQKYNFDDLGQALMALFVLASKDGWVSIMYTGLDAVGVDMQPKENYNEWRLIYFISFLLLVGFFVLNMFVGVVVENFHKCREDQEKEERERRQKKRSQKMEQKRKSEEPFGDFELNRPAYWSNYSPCRLVIHQVVNSKYFDLAIAGVIGSNVITMAMEYYMMPPELEFALKIFNYFFTCVFIIEATMKIIALGFLRYIKDRWNQLDVLIVILSVVGIILEEMKTNVIPINPTIIRVMRVLRIARVLKLLKMAKGIRALLDTVIQALPQVGNLGLLFFLLFFIFAALGVELFGRLECSEEHPCEGLGSHAHFKDFGMAFLTLFRVATGDNWNGIMKDTLREDCDPSSDCLMNCCVNSVIAPVFFVIFVLMAQFVLVNVVVAVLMKHLEETYKYKEMDEELEEEYQRQLNKTVCPDVIELKLQESHRVMADDGAEAGDGENNDAEEGGEQKDDSKLSEKSADQKSVKIPTPVPGYIRRLRTPVSKQFSLPPSFTFCPPSNEQLSDHSVRSTLLVPIDIMVSSYNSNLDVSLNASGSSLEVPLTPSYYSDSSSYTETNIDNSSENVIPKIADELKKSAAPSQRQRRRLVRQKVVSESPPAVDKCILLNLYELSETKKKIGSVSQSHPTLLVQNKDGGGGHKGCEICRCKMSNISCRSAAKHNPLHRSQSSGAEKVKVRDKHMLAQRRGGRERRSRIYIRNVSDASNASSLTRDNSVSQSDKNVTLSLDNSGESAPLKSPCRNHPHTRDNTLDSGSFDWSADEAACDEEVRLITGTPPETEDEQVTPPWTREGTANNESSVCSTVVQSEATSANSDRINPPMNLVSTPTNNIHPCHSIPMCRSPLPPSHLSIEIPEHSSHLSSSSCLSSNSKKNSPDKLLLPNSSLTIPRSPKPPRLSPLFLSIPVVECPSSEDGIDQSSLSIPRVNTPVPSRSSDNSVSHNSISPSGADGHCDIRLEDSDQSKSVIKLSQGHLTLRRRLHSADSQDDN</sequence>
<evidence type="ECO:0000256" key="5">
    <source>
        <dbReference type="ARBA" id="ARBA00022692"/>
    </source>
</evidence>
<evidence type="ECO:0000313" key="21">
    <source>
        <dbReference type="Proteomes" id="UP000507470"/>
    </source>
</evidence>
<name>A0A6J8EVV7_MYTCO</name>
<feature type="compositionally biased region" description="Basic residues" evidence="17">
    <location>
        <begin position="343"/>
        <end position="354"/>
    </location>
</feature>
<feature type="compositionally biased region" description="Acidic residues" evidence="17">
    <location>
        <begin position="1867"/>
        <end position="1882"/>
    </location>
</feature>
<dbReference type="Proteomes" id="UP000507470">
    <property type="component" value="Unassembled WGS sequence"/>
</dbReference>
<dbReference type="InterPro" id="IPR002077">
    <property type="entry name" value="VDCCAlpha1"/>
</dbReference>
<feature type="transmembrane region" description="Helical" evidence="18">
    <location>
        <begin position="87"/>
        <end position="107"/>
    </location>
</feature>
<evidence type="ECO:0000256" key="13">
    <source>
        <dbReference type="ARBA" id="ARBA00023303"/>
    </source>
</evidence>
<keyword evidence="8 16" id="KW-0851">Voltage-gated channel</keyword>
<dbReference type="FunFam" id="1.10.287.70:FF:000120">
    <property type="entry name" value="Voltage-dependent T-type calcium channel subunit alpha"/>
    <property type="match status" value="1"/>
</dbReference>
<comment type="subcellular location">
    <subcellularLocation>
        <location evidence="1 16">Membrane</location>
        <topology evidence="1 16">Multi-pass membrane protein</topology>
    </subcellularLocation>
</comment>
<keyword evidence="11 18" id="KW-0472">Membrane</keyword>
<feature type="region of interest" description="Disordered" evidence="17">
    <location>
        <begin position="386"/>
        <end position="408"/>
    </location>
</feature>
<feature type="binding site" evidence="15">
    <location>
        <position position="833"/>
    </location>
    <ligand>
        <name>Ca(2+)</name>
        <dbReference type="ChEBI" id="CHEBI:29108"/>
    </ligand>
</feature>
<evidence type="ECO:0000256" key="18">
    <source>
        <dbReference type="SAM" id="Phobius"/>
    </source>
</evidence>
<feature type="region of interest" description="Disordered" evidence="17">
    <location>
        <begin position="1867"/>
        <end position="1904"/>
    </location>
</feature>
<feature type="compositionally biased region" description="Basic and acidic residues" evidence="17">
    <location>
        <begin position="549"/>
        <end position="569"/>
    </location>
</feature>
<feature type="transmembrane region" description="Helical" evidence="18">
    <location>
        <begin position="1609"/>
        <end position="1632"/>
    </location>
</feature>
<feature type="domain" description="Ion transport" evidence="19">
    <location>
        <begin position="770"/>
        <end position="884"/>
    </location>
</feature>
<evidence type="ECO:0000256" key="16">
    <source>
        <dbReference type="RuleBase" id="RU003808"/>
    </source>
</evidence>
<feature type="region of interest" description="Disordered" evidence="17">
    <location>
        <begin position="494"/>
        <end position="513"/>
    </location>
</feature>
<feature type="compositionally biased region" description="Low complexity" evidence="17">
    <location>
        <begin position="2362"/>
        <end position="2380"/>
    </location>
</feature>
<feature type="domain" description="Ion transport" evidence="19">
    <location>
        <begin position="1574"/>
        <end position="1830"/>
    </location>
</feature>
<keyword evidence="15" id="KW-0479">Metal-binding</keyword>
<feature type="region of interest" description="Disordered" evidence="17">
    <location>
        <begin position="2346"/>
        <end position="2397"/>
    </location>
</feature>
<feature type="region of interest" description="Disordered" evidence="17">
    <location>
        <begin position="343"/>
        <end position="362"/>
    </location>
</feature>
<dbReference type="FunFam" id="1.20.120.350:FF:000009">
    <property type="entry name" value="Voltage-dependent T-type calcium channel subunit alpha"/>
    <property type="match status" value="1"/>
</dbReference>
<evidence type="ECO:0000256" key="17">
    <source>
        <dbReference type="SAM" id="MobiDB-lite"/>
    </source>
</evidence>
<feature type="domain" description="Ion transport" evidence="19">
    <location>
        <begin position="589"/>
        <end position="769"/>
    </location>
</feature>
<dbReference type="InterPro" id="IPR027359">
    <property type="entry name" value="Volt_channel_dom_sf"/>
</dbReference>
<dbReference type="FunFam" id="1.10.287.70:FF:000018">
    <property type="entry name" value="Voltage-dependent T-type calcium channel subunit alpha"/>
    <property type="match status" value="1"/>
</dbReference>
<dbReference type="OrthoDB" id="416585at2759"/>
<feature type="compositionally biased region" description="Low complexity" evidence="17">
    <location>
        <begin position="1035"/>
        <end position="1055"/>
    </location>
</feature>
<evidence type="ECO:0000256" key="9">
    <source>
        <dbReference type="ARBA" id="ARBA00022989"/>
    </source>
</evidence>
<dbReference type="InterPro" id="IPR005821">
    <property type="entry name" value="Ion_trans_dom"/>
</dbReference>
<dbReference type="GO" id="GO:0086010">
    <property type="term" value="P:membrane depolarization during action potential"/>
    <property type="evidence" value="ECO:0007669"/>
    <property type="project" value="TreeGrafter"/>
</dbReference>
<keyword evidence="6" id="KW-0677">Repeat</keyword>
<feature type="region of interest" description="Disordered" evidence="17">
    <location>
        <begin position="1520"/>
        <end position="1545"/>
    </location>
</feature>
<feature type="region of interest" description="Disordered" evidence="17">
    <location>
        <begin position="999"/>
        <end position="1065"/>
    </location>
</feature>
<feature type="binding site" evidence="15">
    <location>
        <position position="1460"/>
    </location>
    <ligand>
        <name>Ca(2+)</name>
        <dbReference type="ChEBI" id="CHEBI:29108"/>
    </ligand>
</feature>
<protein>
    <recommendedName>
        <fullName evidence="16">Voltage-dependent T-type calcium channel subunit alpha</fullName>
    </recommendedName>
</protein>
<feature type="transmembrane region" description="Helical" evidence="18">
    <location>
        <begin position="1385"/>
        <end position="1407"/>
    </location>
</feature>
<feature type="compositionally biased region" description="Basic and acidic residues" evidence="17">
    <location>
        <begin position="2384"/>
        <end position="2395"/>
    </location>
</feature>
<dbReference type="SUPFAM" id="SSF81324">
    <property type="entry name" value="Voltage-gated potassium channels"/>
    <property type="match status" value="4"/>
</dbReference>
<organism evidence="20 21">
    <name type="scientific">Mytilus coruscus</name>
    <name type="common">Sea mussel</name>
    <dbReference type="NCBI Taxonomy" id="42192"/>
    <lineage>
        <taxon>Eukaryota</taxon>
        <taxon>Metazoa</taxon>
        <taxon>Spiralia</taxon>
        <taxon>Lophotrochozoa</taxon>
        <taxon>Mollusca</taxon>
        <taxon>Bivalvia</taxon>
        <taxon>Autobranchia</taxon>
        <taxon>Pteriomorphia</taxon>
        <taxon>Mytilida</taxon>
        <taxon>Mytiloidea</taxon>
        <taxon>Mytilidae</taxon>
        <taxon>Mytilinae</taxon>
        <taxon>Mytilus</taxon>
    </lineage>
</organism>
<feature type="transmembrane region" description="Helical" evidence="18">
    <location>
        <begin position="1321"/>
        <end position="1340"/>
    </location>
</feature>
<comment type="similarity">
    <text evidence="16">Belongs to the calcium channel alpha-1 subunit (TC 1.A.1.11) family.</text>
</comment>
<feature type="transmembrane region" description="Helical" evidence="18">
    <location>
        <begin position="713"/>
        <end position="736"/>
    </location>
</feature>
<feature type="compositionally biased region" description="Polar residues" evidence="17">
    <location>
        <begin position="2136"/>
        <end position="2166"/>
    </location>
</feature>
<dbReference type="Pfam" id="PF00520">
    <property type="entry name" value="Ion_trans"/>
    <property type="match status" value="5"/>
</dbReference>
<feature type="domain" description="Ion transport" evidence="19">
    <location>
        <begin position="1249"/>
        <end position="1521"/>
    </location>
</feature>
<feature type="transmembrane region" description="Helical" evidence="18">
    <location>
        <begin position="1794"/>
        <end position="1820"/>
    </location>
</feature>
<feature type="transmembrane region" description="Helical" evidence="18">
    <location>
        <begin position="1288"/>
        <end position="1309"/>
    </location>
</feature>
<feature type="transmembrane region" description="Helical" evidence="18">
    <location>
        <begin position="1488"/>
        <end position="1511"/>
    </location>
</feature>
<comment type="catalytic activity">
    <reaction evidence="14">
        <text>Ca(2+)(in) = Ca(2+)(out)</text>
        <dbReference type="Rhea" id="RHEA:29671"/>
        <dbReference type="ChEBI" id="CHEBI:29108"/>
    </reaction>
</comment>
<dbReference type="GO" id="GO:0070509">
    <property type="term" value="P:calcium ion import"/>
    <property type="evidence" value="ECO:0007669"/>
    <property type="project" value="TreeGrafter"/>
</dbReference>
<feature type="compositionally biased region" description="Polar residues" evidence="17">
    <location>
        <begin position="1107"/>
        <end position="1119"/>
    </location>
</feature>
<feature type="transmembrane region" description="Helical" evidence="18">
    <location>
        <begin position="621"/>
        <end position="642"/>
    </location>
</feature>
<dbReference type="PRINTS" id="PR00167">
    <property type="entry name" value="CACHANNEL"/>
</dbReference>
<feature type="transmembrane region" description="Helical" evidence="18">
    <location>
        <begin position="1706"/>
        <end position="1725"/>
    </location>
</feature>
<feature type="compositionally biased region" description="Basic and acidic residues" evidence="17">
    <location>
        <begin position="1535"/>
        <end position="1545"/>
    </location>
</feature>